<dbReference type="PATRIC" id="fig|562.7396.peg.810"/>
<organism evidence="1 2">
    <name type="scientific">Escherichia coli</name>
    <dbReference type="NCBI Taxonomy" id="562"/>
    <lineage>
        <taxon>Bacteria</taxon>
        <taxon>Pseudomonadati</taxon>
        <taxon>Pseudomonadota</taxon>
        <taxon>Gammaproteobacteria</taxon>
        <taxon>Enterobacterales</taxon>
        <taxon>Enterobacteriaceae</taxon>
        <taxon>Escherichia</taxon>
    </lineage>
</organism>
<gene>
    <name evidence="1" type="ORF">WR15_05015</name>
</gene>
<evidence type="ECO:0000313" key="1">
    <source>
        <dbReference type="EMBL" id="KNF71146.1"/>
    </source>
</evidence>
<dbReference type="EMBL" id="LGZN01000014">
    <property type="protein sequence ID" value="KNF71146.1"/>
    <property type="molecule type" value="Genomic_DNA"/>
</dbReference>
<dbReference type="Proteomes" id="UP000037564">
    <property type="component" value="Unassembled WGS sequence"/>
</dbReference>
<sequence length="71" mass="8015">MAVKLEVIIYTDENGTLRVRSMGAVDKKGFTDEEVGVRQRLWEVMNQTLNKEFNGVDLFSVGVEPCAQNTH</sequence>
<accession>A0A0H0G877</accession>
<proteinExistence type="predicted"/>
<name>A0A0H0G877_ECOLX</name>
<evidence type="ECO:0000313" key="2">
    <source>
        <dbReference type="Proteomes" id="UP000037564"/>
    </source>
</evidence>
<protein>
    <submittedName>
        <fullName evidence="1">Uncharacterized protein</fullName>
    </submittedName>
</protein>
<comment type="caution">
    <text evidence="1">The sequence shown here is derived from an EMBL/GenBank/DDBJ whole genome shotgun (WGS) entry which is preliminary data.</text>
</comment>
<dbReference type="AlphaFoldDB" id="A0A0H0G877"/>
<reference evidence="1 2" key="1">
    <citation type="submission" date="2015-07" db="EMBL/GenBank/DDBJ databases">
        <title>Genome sequences of 64 non-O157:H7 Shiga toxin-producing Escherichia coli strains.</title>
        <authorList>
            <person name="Gonzalez-Escalona N."/>
            <person name="Toro M."/>
            <person name="Timme R."/>
            <person name="Payne J."/>
        </authorList>
    </citation>
    <scope>NUCLEOTIDE SEQUENCE [LARGE SCALE GENOMIC DNA]</scope>
    <source>
        <strain evidence="1 2">CFSAN026843</strain>
    </source>
</reference>
<dbReference type="RefSeq" id="WP_047088851.1">
    <property type="nucleotide sequence ID" value="NZ_CP013662.1"/>
</dbReference>